<dbReference type="Pfam" id="PF00361">
    <property type="entry name" value="Proton_antipo_M"/>
    <property type="match status" value="1"/>
</dbReference>
<evidence type="ECO:0000256" key="16">
    <source>
        <dbReference type="RuleBase" id="RU003404"/>
    </source>
</evidence>
<feature type="transmembrane region" description="Helical" evidence="16">
    <location>
        <begin position="455"/>
        <end position="474"/>
    </location>
</feature>
<evidence type="ECO:0000256" key="3">
    <source>
        <dbReference type="ARBA" id="ARBA00021096"/>
    </source>
</evidence>
<feature type="transmembrane region" description="Helical" evidence="16">
    <location>
        <begin position="274"/>
        <end position="295"/>
    </location>
</feature>
<reference evidence="20" key="1">
    <citation type="submission" date="2019-08" db="EMBL/GenBank/DDBJ databases">
        <title>Densely sampling genomes across the diversity of birds increases power of comparative genomics analyses.</title>
        <authorList>
            <consortium name="B10K project Consortium"/>
            <person name="Feng S."/>
            <person name="Stiller J."/>
            <person name="Andreu-Sanchez S."/>
            <person name="Margaryan A."/>
            <person name="Chen W."/>
            <person name="Paten B."/>
            <person name="Zhang G."/>
        </authorList>
    </citation>
    <scope>NUCLEOTIDE SEQUENCE</scope>
</reference>
<feature type="transmembrane region" description="Helical" evidence="16">
    <location>
        <begin position="302"/>
        <end position="322"/>
    </location>
</feature>
<evidence type="ECO:0000256" key="15">
    <source>
        <dbReference type="ARBA" id="ARBA00049551"/>
    </source>
</evidence>
<dbReference type="EMBL" id="MN356286">
    <property type="protein sequence ID" value="QOD96469.1"/>
    <property type="molecule type" value="Genomic_DNA"/>
</dbReference>
<dbReference type="AlphaFoldDB" id="A0A7L8D8U5"/>
<keyword evidence="4 16" id="KW-0813">Transport</keyword>
<evidence type="ECO:0000313" key="20">
    <source>
        <dbReference type="EMBL" id="QOD96469.1"/>
    </source>
</evidence>
<evidence type="ECO:0000256" key="8">
    <source>
        <dbReference type="ARBA" id="ARBA00022967"/>
    </source>
</evidence>
<evidence type="ECO:0000256" key="10">
    <source>
        <dbReference type="ARBA" id="ARBA00022989"/>
    </source>
</evidence>
<feature type="transmembrane region" description="Helical" evidence="16">
    <location>
        <begin position="486"/>
        <end position="506"/>
    </location>
</feature>
<dbReference type="GO" id="GO:0015990">
    <property type="term" value="P:electron transport coupled proton transport"/>
    <property type="evidence" value="ECO:0007669"/>
    <property type="project" value="TreeGrafter"/>
</dbReference>
<evidence type="ECO:0000256" key="11">
    <source>
        <dbReference type="ARBA" id="ARBA00023027"/>
    </source>
</evidence>
<dbReference type="Pfam" id="PF06455">
    <property type="entry name" value="NADH5_C"/>
    <property type="match status" value="1"/>
</dbReference>
<name>A0A7L8D8U5_9PASS</name>
<keyword evidence="7" id="KW-0999">Mitochondrion inner membrane</keyword>
<feature type="transmembrane region" description="Helical" evidence="16">
    <location>
        <begin position="116"/>
        <end position="134"/>
    </location>
</feature>
<evidence type="ECO:0000256" key="4">
    <source>
        <dbReference type="ARBA" id="ARBA00022448"/>
    </source>
</evidence>
<feature type="transmembrane region" description="Helical" evidence="16">
    <location>
        <begin position="242"/>
        <end position="262"/>
    </location>
</feature>
<keyword evidence="9" id="KW-0249">Electron transport</keyword>
<evidence type="ECO:0000256" key="14">
    <source>
        <dbReference type="ARBA" id="ARBA00023136"/>
    </source>
</evidence>
<accession>A0A7L8D8U5</accession>
<feature type="transmembrane region" description="Helical" evidence="16">
    <location>
        <begin position="6"/>
        <end position="29"/>
    </location>
</feature>
<dbReference type="InterPro" id="IPR010934">
    <property type="entry name" value="NADH_DH_su5_C"/>
</dbReference>
<evidence type="ECO:0000259" key="18">
    <source>
        <dbReference type="Pfam" id="PF00662"/>
    </source>
</evidence>
<comment type="catalytic activity">
    <reaction evidence="15 16">
        <text>a ubiquinone + NADH + 5 H(+)(in) = a ubiquinol + NAD(+) + 4 H(+)(out)</text>
        <dbReference type="Rhea" id="RHEA:29091"/>
        <dbReference type="Rhea" id="RHEA-COMP:9565"/>
        <dbReference type="Rhea" id="RHEA-COMP:9566"/>
        <dbReference type="ChEBI" id="CHEBI:15378"/>
        <dbReference type="ChEBI" id="CHEBI:16389"/>
        <dbReference type="ChEBI" id="CHEBI:17976"/>
        <dbReference type="ChEBI" id="CHEBI:57540"/>
        <dbReference type="ChEBI" id="CHEBI:57945"/>
        <dbReference type="EC" id="7.1.1.2"/>
    </reaction>
</comment>
<feature type="domain" description="NADH-Ubiquinone oxidoreductase (complex I) chain 5 N-terminal" evidence="18">
    <location>
        <begin position="70"/>
        <end position="120"/>
    </location>
</feature>
<dbReference type="InterPro" id="IPR018393">
    <property type="entry name" value="NADHpl_OxRdtase_5_subgr"/>
</dbReference>
<evidence type="ECO:0000259" key="19">
    <source>
        <dbReference type="Pfam" id="PF06455"/>
    </source>
</evidence>
<dbReference type="GO" id="GO:0003954">
    <property type="term" value="F:NADH dehydrogenase activity"/>
    <property type="evidence" value="ECO:0007669"/>
    <property type="project" value="TreeGrafter"/>
</dbReference>
<evidence type="ECO:0000256" key="13">
    <source>
        <dbReference type="ARBA" id="ARBA00023128"/>
    </source>
</evidence>
<dbReference type="EC" id="7.1.1.2" evidence="2 16"/>
<comment type="subcellular location">
    <subcellularLocation>
        <location evidence="1">Mitochondrion inner membrane</location>
        <topology evidence="1">Multi-pass membrane protein</topology>
    </subcellularLocation>
</comment>
<proteinExistence type="inferred from homology"/>
<dbReference type="GO" id="GO:0008137">
    <property type="term" value="F:NADH dehydrogenase (ubiquinone) activity"/>
    <property type="evidence" value="ECO:0007669"/>
    <property type="project" value="UniProtKB-EC"/>
</dbReference>
<dbReference type="InterPro" id="IPR001516">
    <property type="entry name" value="Proton_antipo_N"/>
</dbReference>
<feature type="transmembrane region" description="Helical" evidence="16">
    <location>
        <begin position="373"/>
        <end position="392"/>
    </location>
</feature>
<keyword evidence="5" id="KW-0679">Respiratory chain</keyword>
<evidence type="ECO:0000256" key="2">
    <source>
        <dbReference type="ARBA" id="ARBA00012944"/>
    </source>
</evidence>
<feature type="transmembrane region" description="Helical" evidence="16">
    <location>
        <begin position="41"/>
        <end position="61"/>
    </location>
</feature>
<keyword evidence="14 16" id="KW-0472">Membrane</keyword>
<protein>
    <recommendedName>
        <fullName evidence="3 16">NADH-ubiquinone oxidoreductase chain 5</fullName>
        <ecNumber evidence="2 16">7.1.1.2</ecNumber>
    </recommendedName>
</protein>
<feature type="transmembrane region" description="Helical" evidence="16">
    <location>
        <begin position="588"/>
        <end position="604"/>
    </location>
</feature>
<dbReference type="GeneID" id="63024498"/>
<organism evidence="20">
    <name type="scientific">Hypocryptadius cinnamomeus</name>
    <dbReference type="NCBI Taxonomy" id="589841"/>
    <lineage>
        <taxon>Eukaryota</taxon>
        <taxon>Metazoa</taxon>
        <taxon>Chordata</taxon>
        <taxon>Craniata</taxon>
        <taxon>Vertebrata</taxon>
        <taxon>Euteleostomi</taxon>
        <taxon>Archelosauria</taxon>
        <taxon>Archosauria</taxon>
        <taxon>Dinosauria</taxon>
        <taxon>Saurischia</taxon>
        <taxon>Theropoda</taxon>
        <taxon>Coelurosauria</taxon>
        <taxon>Aves</taxon>
        <taxon>Neognathae</taxon>
        <taxon>Neoaves</taxon>
        <taxon>Telluraves</taxon>
        <taxon>Australaves</taxon>
        <taxon>Passeriformes</taxon>
        <taxon>Sylvioidea</taxon>
        <taxon>Zosteropidae</taxon>
        <taxon>Hypocryptadius</taxon>
    </lineage>
</organism>
<comment type="similarity">
    <text evidence="16">Belongs to the complex I subunit 5 family.</text>
</comment>
<dbReference type="InterPro" id="IPR003945">
    <property type="entry name" value="NU5C-like"/>
</dbReference>
<dbReference type="PRINTS" id="PR01434">
    <property type="entry name" value="NADHDHGNASE5"/>
</dbReference>
<gene>
    <name evidence="20" type="primary">ND5</name>
</gene>
<feature type="domain" description="NADH dehydrogenase subunit 5 C-terminal" evidence="19">
    <location>
        <begin position="423"/>
        <end position="604"/>
    </location>
</feature>
<feature type="transmembrane region" description="Helical" evidence="16">
    <location>
        <begin position="412"/>
        <end position="435"/>
    </location>
</feature>
<dbReference type="NCBIfam" id="TIGR01974">
    <property type="entry name" value="NDH_I_L"/>
    <property type="match status" value="1"/>
</dbReference>
<keyword evidence="13 16" id="KW-0496">Mitochondrion</keyword>
<geneLocation type="mitochondrion" evidence="20"/>
<evidence type="ECO:0000256" key="1">
    <source>
        <dbReference type="ARBA" id="ARBA00004448"/>
    </source>
</evidence>
<comment type="function">
    <text evidence="16">Core subunit of the mitochondrial membrane respiratory chain NADH dehydrogenase (Complex I) which catalyzes electron transfer from NADH through the respiratory chain, using ubiquinone as an electron acceptor. Essential for the catalytic activity and assembly of complex I.</text>
</comment>
<dbReference type="InterPro" id="IPR001750">
    <property type="entry name" value="ND/Mrp_TM"/>
</dbReference>
<keyword evidence="6 16" id="KW-0812">Transmembrane</keyword>
<feature type="domain" description="NADH:quinone oxidoreductase/Mrp antiporter transmembrane" evidence="17">
    <location>
        <begin position="136"/>
        <end position="415"/>
    </location>
</feature>
<keyword evidence="8" id="KW-1278">Translocase</keyword>
<evidence type="ECO:0000256" key="12">
    <source>
        <dbReference type="ARBA" id="ARBA00023075"/>
    </source>
</evidence>
<dbReference type="RefSeq" id="YP_010000570.1">
    <property type="nucleotide sequence ID" value="NC_053073.1"/>
</dbReference>
<dbReference type="GO" id="GO:0042773">
    <property type="term" value="P:ATP synthesis coupled electron transport"/>
    <property type="evidence" value="ECO:0007669"/>
    <property type="project" value="InterPro"/>
</dbReference>
<dbReference type="PANTHER" id="PTHR42829">
    <property type="entry name" value="NADH-UBIQUINONE OXIDOREDUCTASE CHAIN 5"/>
    <property type="match status" value="1"/>
</dbReference>
<evidence type="ECO:0000256" key="7">
    <source>
        <dbReference type="ARBA" id="ARBA00022792"/>
    </source>
</evidence>
<sequence length="605" mass="66053">MDLPLALNTFMTLSLITLTTPILLTLLSGSLKDAPTTITNTVKTSFLISLIPMTIHIYSGMESLTSVWEWKFIMNFKIPISLKMDFYSLTFFPIALFVSWSILQFATWYMASDPHITKFFTLLLLFLIAMLILVTANNLFVLFIGWEGVGIMSFLLISWWHGRAEANTAALQAVTYNRVGDLGLILCMAWLASTMNTWEIQQLPSTHQTPTLPLLGLILAATGKSAQFGLHPWLPAAMEGPTPVSALLHSSTMVVAGIFLLIRTHPLLSTNQTALTLCLCLGALTTLFAATCALTQNDIKKIIAFSTSSQLGLMMVTIGLNLPELAFLHISTHAFFKAMLFLCSGSIIHNLNGEQDIRKMGGLQKMLPTTTSCLTIGNLALMGTPFLAGFYSKDQILESLNTSYLNTWALTLTLLATSFTAVYTIRMTVLVQTGFVRIQPLTPMNENNPAVTSPITRLALGSITAGFLLTSFMIPTKTPPTTMPLSIKMTALMVTALGIALALEISKMTQTLTLKKQAPLSNFSISLGYFNPLTHRLSSTMLLNSGQNIASHLIDLSWYKKLGPEGLADLQLTASKTATSIHSGLTKAYLGSFALSIIILLMSMH</sequence>
<evidence type="ECO:0000256" key="6">
    <source>
        <dbReference type="ARBA" id="ARBA00022692"/>
    </source>
</evidence>
<dbReference type="Pfam" id="PF00662">
    <property type="entry name" value="Proton_antipo_N"/>
    <property type="match status" value="1"/>
</dbReference>
<keyword evidence="11 16" id="KW-0520">NAD</keyword>
<evidence type="ECO:0000256" key="9">
    <source>
        <dbReference type="ARBA" id="ARBA00022982"/>
    </source>
</evidence>
<keyword evidence="12 16" id="KW-0830">Ubiquinone</keyword>
<dbReference type="CTD" id="4540"/>
<evidence type="ECO:0000259" key="17">
    <source>
        <dbReference type="Pfam" id="PF00361"/>
    </source>
</evidence>
<evidence type="ECO:0000256" key="5">
    <source>
        <dbReference type="ARBA" id="ARBA00022660"/>
    </source>
</evidence>
<keyword evidence="10 16" id="KW-1133">Transmembrane helix</keyword>
<feature type="transmembrane region" description="Helical" evidence="16">
    <location>
        <begin position="86"/>
        <end position="109"/>
    </location>
</feature>
<dbReference type="PANTHER" id="PTHR42829:SF2">
    <property type="entry name" value="NADH-UBIQUINONE OXIDOREDUCTASE CHAIN 5"/>
    <property type="match status" value="1"/>
</dbReference>
<dbReference type="GO" id="GO:0005743">
    <property type="term" value="C:mitochondrial inner membrane"/>
    <property type="evidence" value="ECO:0007669"/>
    <property type="project" value="UniProtKB-SubCell"/>
</dbReference>